<dbReference type="AlphaFoldDB" id="A0A1I7ZDI1"/>
<keyword evidence="1" id="KW-1185">Reference proteome</keyword>
<proteinExistence type="predicted"/>
<evidence type="ECO:0000313" key="2">
    <source>
        <dbReference type="WBParaSite" id="L893_g25447.t1"/>
    </source>
</evidence>
<sequence>MNLLFAFLPIGLPHRRNRNVDRIVAIHLHSTAIPTGRTHGLRFHAGFIALMPPPKKEMLYFNLNMVESMR</sequence>
<protein>
    <submittedName>
        <fullName evidence="2">Secreted protein</fullName>
    </submittedName>
</protein>
<dbReference type="Proteomes" id="UP000095287">
    <property type="component" value="Unplaced"/>
</dbReference>
<name>A0A1I7ZDI1_9BILA</name>
<evidence type="ECO:0000313" key="1">
    <source>
        <dbReference type="Proteomes" id="UP000095287"/>
    </source>
</evidence>
<reference evidence="2" key="1">
    <citation type="submission" date="2016-11" db="UniProtKB">
        <authorList>
            <consortium name="WormBaseParasite"/>
        </authorList>
    </citation>
    <scope>IDENTIFICATION</scope>
</reference>
<dbReference type="WBParaSite" id="L893_g25447.t1">
    <property type="protein sequence ID" value="L893_g25447.t1"/>
    <property type="gene ID" value="L893_g25447"/>
</dbReference>
<accession>A0A1I7ZDI1</accession>
<organism evidence="1 2">
    <name type="scientific">Steinernema glaseri</name>
    <dbReference type="NCBI Taxonomy" id="37863"/>
    <lineage>
        <taxon>Eukaryota</taxon>
        <taxon>Metazoa</taxon>
        <taxon>Ecdysozoa</taxon>
        <taxon>Nematoda</taxon>
        <taxon>Chromadorea</taxon>
        <taxon>Rhabditida</taxon>
        <taxon>Tylenchina</taxon>
        <taxon>Panagrolaimomorpha</taxon>
        <taxon>Strongyloidoidea</taxon>
        <taxon>Steinernematidae</taxon>
        <taxon>Steinernema</taxon>
    </lineage>
</organism>